<gene>
    <name evidence="1" type="ORF">PV328_004607</name>
</gene>
<organism evidence="1 2">
    <name type="scientific">Microctonus aethiopoides</name>
    <dbReference type="NCBI Taxonomy" id="144406"/>
    <lineage>
        <taxon>Eukaryota</taxon>
        <taxon>Metazoa</taxon>
        <taxon>Ecdysozoa</taxon>
        <taxon>Arthropoda</taxon>
        <taxon>Hexapoda</taxon>
        <taxon>Insecta</taxon>
        <taxon>Pterygota</taxon>
        <taxon>Neoptera</taxon>
        <taxon>Endopterygota</taxon>
        <taxon>Hymenoptera</taxon>
        <taxon>Apocrita</taxon>
        <taxon>Ichneumonoidea</taxon>
        <taxon>Braconidae</taxon>
        <taxon>Euphorinae</taxon>
        <taxon>Microctonus</taxon>
    </lineage>
</organism>
<dbReference type="EMBL" id="JAQQBS010001422">
    <property type="protein sequence ID" value="KAK0166162.1"/>
    <property type="molecule type" value="Genomic_DNA"/>
</dbReference>
<reference evidence="1" key="2">
    <citation type="submission" date="2023-03" db="EMBL/GenBank/DDBJ databases">
        <authorList>
            <person name="Inwood S.N."/>
            <person name="Skelly J.G."/>
            <person name="Guhlin J."/>
            <person name="Harrop T.W.R."/>
            <person name="Goldson S.G."/>
            <person name="Dearden P.K."/>
        </authorList>
    </citation>
    <scope>NUCLEOTIDE SEQUENCE</scope>
    <source>
        <strain evidence="1">Irish</strain>
        <tissue evidence="1">Whole body</tissue>
    </source>
</reference>
<dbReference type="Gene3D" id="2.20.25.240">
    <property type="match status" value="1"/>
</dbReference>
<comment type="caution">
    <text evidence="1">The sequence shown here is derived from an EMBL/GenBank/DDBJ whole genome shotgun (WGS) entry which is preliminary data.</text>
</comment>
<dbReference type="Proteomes" id="UP001168990">
    <property type="component" value="Unassembled WGS sequence"/>
</dbReference>
<name>A0AA39FAU8_9HYME</name>
<dbReference type="AlphaFoldDB" id="A0AA39FAU8"/>
<keyword evidence="2" id="KW-1185">Reference proteome</keyword>
<accession>A0AA39FAU8</accession>
<protein>
    <recommendedName>
        <fullName evidence="3">FLYWCH-type domain-containing protein</fullName>
    </recommendedName>
</protein>
<sequence length="287" mass="32320">MECFEGERDRTTRYEYRGFWYHADTNYPGRRYVCASKTVQNKCSVSVLVKNGIVEVRRKHTHPPPKSQKTHLATKQMKILAINELDLSPSDIMNRVFAEHKKAARLIKPHCAYNTISYARGRMLPRIPDTLTELVEIIDEFPENLISSYHGYFRSCDGKIGLVFTTAALLEAAGSRETCEIYIDGTFDVSSPSEAEQRSAISCTLTEKRCQSGALDEMVNQLEAELVDQEDPPDLQMTGNMQIMSRLSFKKWGNCTAATSPLVKEIEEGGTLSIRKGGNGGRNREKL</sequence>
<evidence type="ECO:0008006" key="3">
    <source>
        <dbReference type="Google" id="ProtNLM"/>
    </source>
</evidence>
<reference evidence="1" key="1">
    <citation type="journal article" date="2023" name="bioRxiv">
        <title>Scaffold-level genome assemblies of two parasitoid biocontrol wasps reveal the parthenogenesis mechanism and an associated novel virus.</title>
        <authorList>
            <person name="Inwood S."/>
            <person name="Skelly J."/>
            <person name="Guhlin J."/>
            <person name="Harrop T."/>
            <person name="Goldson S."/>
            <person name="Dearden P."/>
        </authorList>
    </citation>
    <scope>NUCLEOTIDE SEQUENCE</scope>
    <source>
        <strain evidence="1">Irish</strain>
        <tissue evidence="1">Whole body</tissue>
    </source>
</reference>
<evidence type="ECO:0000313" key="2">
    <source>
        <dbReference type="Proteomes" id="UP001168990"/>
    </source>
</evidence>
<proteinExistence type="predicted"/>
<evidence type="ECO:0000313" key="1">
    <source>
        <dbReference type="EMBL" id="KAK0166162.1"/>
    </source>
</evidence>